<evidence type="ECO:0000313" key="8">
    <source>
        <dbReference type="Proteomes" id="UP001338582"/>
    </source>
</evidence>
<feature type="active site" description="Glycyl thioester intermediate" evidence="5">
    <location>
        <position position="841"/>
    </location>
</feature>
<gene>
    <name evidence="7" type="ORF">PUMCH_002084</name>
</gene>
<dbReference type="EC" id="2.3.2.26" evidence="2"/>
<dbReference type="GO" id="GO:0000209">
    <property type="term" value="P:protein polyubiquitination"/>
    <property type="evidence" value="ECO:0007669"/>
    <property type="project" value="InterPro"/>
</dbReference>
<dbReference type="AlphaFoldDB" id="A0AAX4H8J0"/>
<dbReference type="InterPro" id="IPR035983">
    <property type="entry name" value="Hect_E3_ubiquitin_ligase"/>
</dbReference>
<comment type="catalytic activity">
    <reaction evidence="1">
        <text>S-ubiquitinyl-[E2 ubiquitin-conjugating enzyme]-L-cysteine + [acceptor protein]-L-lysine = [E2 ubiquitin-conjugating enzyme]-L-cysteine + N(6)-ubiquitinyl-[acceptor protein]-L-lysine.</text>
        <dbReference type="EC" id="2.3.2.26"/>
    </reaction>
</comment>
<evidence type="ECO:0000256" key="3">
    <source>
        <dbReference type="ARBA" id="ARBA00022679"/>
    </source>
</evidence>
<dbReference type="InterPro" id="IPR044611">
    <property type="entry name" value="E3A/B/C-like"/>
</dbReference>
<evidence type="ECO:0000256" key="2">
    <source>
        <dbReference type="ARBA" id="ARBA00012485"/>
    </source>
</evidence>
<evidence type="ECO:0000256" key="5">
    <source>
        <dbReference type="PROSITE-ProRule" id="PRU00104"/>
    </source>
</evidence>
<dbReference type="Gene3D" id="3.30.2160.10">
    <property type="entry name" value="Hect, E3 ligase catalytic domain"/>
    <property type="match status" value="1"/>
</dbReference>
<dbReference type="Gene3D" id="3.90.1750.10">
    <property type="entry name" value="Hect, E3 ligase catalytic domains"/>
    <property type="match status" value="1"/>
</dbReference>
<dbReference type="GO" id="GO:0061630">
    <property type="term" value="F:ubiquitin protein ligase activity"/>
    <property type="evidence" value="ECO:0007669"/>
    <property type="project" value="UniProtKB-EC"/>
</dbReference>
<dbReference type="SUPFAM" id="SSF56204">
    <property type="entry name" value="Hect, E3 ligase catalytic domain"/>
    <property type="match status" value="1"/>
</dbReference>
<keyword evidence="4 5" id="KW-0833">Ubl conjugation pathway</keyword>
<dbReference type="Pfam" id="PF00632">
    <property type="entry name" value="HECT"/>
    <property type="match status" value="1"/>
</dbReference>
<dbReference type="InterPro" id="IPR000569">
    <property type="entry name" value="HECT_dom"/>
</dbReference>
<evidence type="ECO:0000256" key="4">
    <source>
        <dbReference type="ARBA" id="ARBA00022786"/>
    </source>
</evidence>
<keyword evidence="8" id="KW-1185">Reference proteome</keyword>
<dbReference type="SMART" id="SM00119">
    <property type="entry name" value="HECTc"/>
    <property type="match status" value="1"/>
</dbReference>
<dbReference type="EMBL" id="CP138895">
    <property type="protein sequence ID" value="WPK24793.1"/>
    <property type="molecule type" value="Genomic_DNA"/>
</dbReference>
<dbReference type="PROSITE" id="PS50237">
    <property type="entry name" value="HECT"/>
    <property type="match status" value="1"/>
</dbReference>
<dbReference type="PANTHER" id="PTHR45700">
    <property type="entry name" value="UBIQUITIN-PROTEIN LIGASE E3C"/>
    <property type="match status" value="1"/>
</dbReference>
<dbReference type="CDD" id="cd00078">
    <property type="entry name" value="HECTc"/>
    <property type="match status" value="1"/>
</dbReference>
<keyword evidence="3" id="KW-0808">Transferase</keyword>
<organism evidence="7 8">
    <name type="scientific">Australozyma saopauloensis</name>
    <dbReference type="NCBI Taxonomy" id="291208"/>
    <lineage>
        <taxon>Eukaryota</taxon>
        <taxon>Fungi</taxon>
        <taxon>Dikarya</taxon>
        <taxon>Ascomycota</taxon>
        <taxon>Saccharomycotina</taxon>
        <taxon>Pichiomycetes</taxon>
        <taxon>Metschnikowiaceae</taxon>
        <taxon>Australozyma</taxon>
    </lineage>
</organism>
<name>A0AAX4H8J0_9ASCO</name>
<proteinExistence type="predicted"/>
<evidence type="ECO:0000256" key="1">
    <source>
        <dbReference type="ARBA" id="ARBA00000885"/>
    </source>
</evidence>
<dbReference type="PANTHER" id="PTHR45700:SF8">
    <property type="entry name" value="HECT-TYPE E3 UBIQUITIN TRANSFERASE"/>
    <property type="match status" value="1"/>
</dbReference>
<dbReference type="Gene3D" id="3.30.2410.10">
    <property type="entry name" value="Hect, E3 ligase catalytic domain"/>
    <property type="match status" value="1"/>
</dbReference>
<dbReference type="GeneID" id="88173149"/>
<protein>
    <recommendedName>
        <fullName evidence="2">HECT-type E3 ubiquitin transferase</fullName>
        <ecNumber evidence="2">2.3.2.26</ecNumber>
    </recommendedName>
</protein>
<evidence type="ECO:0000259" key="6">
    <source>
        <dbReference type="PROSITE" id="PS50237"/>
    </source>
</evidence>
<evidence type="ECO:0000313" key="7">
    <source>
        <dbReference type="EMBL" id="WPK24793.1"/>
    </source>
</evidence>
<accession>A0AAX4H8J0</accession>
<dbReference type="Proteomes" id="UP001338582">
    <property type="component" value="Chromosome 2"/>
</dbReference>
<feature type="domain" description="HECT" evidence="6">
    <location>
        <begin position="538"/>
        <end position="873"/>
    </location>
</feature>
<dbReference type="RefSeq" id="XP_062877176.1">
    <property type="nucleotide sequence ID" value="XM_063021106.1"/>
</dbReference>
<sequence length="873" mass="99710">MGLPKPPLSWRVLDLLKTQSSPKQSRNSSLVDLASEARDVFKCSCCGLVVTFQEGSGKFKCLQCHTTNVLVDFDAMDPLFDGPPLSFAYVKSLTDQCLAGPRAKNSHELHMKLKPLVMYLLSALSSLRDINGCCKVKKSSSRARYSNSNLNLADFRRIFQFLTLLPSKRPLFCALLAILNSMKRLPLHLVDNAKHLYWVVLVFEIPFLHKAFTIGDTKSCNESTLMTETSEIRSLCYDILKRVLGILSQSELSNAGNYLASWFLKLPYEDFIRKIDLINLYITFHLKKCYYYLNNPELARRSSAAEPMSLGNPHSIAHDRQRRFSQPEDDEYARFSYLKDELTENKDGAPTWPQLRIQGSNIIKQKEEYSKIRTFHYTLNYHLRTATAALGTFVKANYIRSQHDKVPVYAFYNSLVDYINLKHDFDSWLSKKRVVNKKPTAEPAMETVIDYIKGTSSLLEINGTGKFSGFFFCQYPYLISLGGKISILQYEAKRQMERKAEEAFITSLDKRIAQDVYFRVRVRRDNIVQDSLECIRQNQGNLKKGIIVKFLDEPGIDAGGLKKEWFLLLTRSLFSPLTRMLCEVEDSNFLWFSIVPIKNSENYYLFGAVLGLAIYNSTILDLSFPLALYKVLLGIPLGLADYKEIFPVAAKNLFKLREYSAEDLAQLDLAFEISFQDFNGVTHQCSLIDNGQNVPVTVENREIYIDKYAHYFVNDGICEQLQAFKNGFASIVDGNAFSLFLPEEIQLLLCGNDQAKIDIDVLKSVTQYGGWKTKEEAAESQVVKWFWNHLQSLSRSDQKRVLIFITGSDRIPATGIENLTLRIVRLNNGRDSDRLPVAHTCFNELAIYEYETETKFIEKFTQAVTMLSGFGIK</sequence>
<dbReference type="KEGG" id="asau:88173149"/>
<reference evidence="7 8" key="1">
    <citation type="submission" date="2023-10" db="EMBL/GenBank/DDBJ databases">
        <title>Draft Genome Sequence of Candida saopaulonensis from a very Premature Infant with Sepsis.</title>
        <authorList>
            <person name="Ning Y."/>
            <person name="Dai R."/>
            <person name="Xiao M."/>
            <person name="Xu Y."/>
            <person name="Yan Q."/>
            <person name="Zhang L."/>
        </authorList>
    </citation>
    <scope>NUCLEOTIDE SEQUENCE [LARGE SCALE GENOMIC DNA]</scope>
    <source>
        <strain evidence="7 8">19XY460</strain>
    </source>
</reference>